<name>A0A3A8PV78_9BACT</name>
<proteinExistence type="predicted"/>
<reference evidence="3" key="1">
    <citation type="submission" date="2018-09" db="EMBL/GenBank/DDBJ databases">
        <authorList>
            <person name="Livingstone P.G."/>
            <person name="Whitworth D.E."/>
        </authorList>
    </citation>
    <scope>NUCLEOTIDE SEQUENCE [LARGE SCALE GENOMIC DNA]</scope>
    <source>
        <strain evidence="3">AB050A</strain>
    </source>
</reference>
<accession>A0A3A8PV78</accession>
<dbReference type="Proteomes" id="UP000267003">
    <property type="component" value="Unassembled WGS sequence"/>
</dbReference>
<keyword evidence="1" id="KW-0175">Coiled coil</keyword>
<evidence type="ECO:0000313" key="3">
    <source>
        <dbReference type="Proteomes" id="UP000267003"/>
    </source>
</evidence>
<comment type="caution">
    <text evidence="2">The sequence shown here is derived from an EMBL/GenBank/DDBJ whole genome shotgun (WGS) entry which is preliminary data.</text>
</comment>
<dbReference type="AlphaFoldDB" id="A0A3A8PV78"/>
<protein>
    <submittedName>
        <fullName evidence="2">Uncharacterized protein</fullName>
    </submittedName>
</protein>
<dbReference type="OrthoDB" id="5481675at2"/>
<sequence length="501" mass="54166">MTTIKSTVTTSLNSNAALGKKELAVLKGPSSPVKQAAEMKATLNNMKTQVEGLKSQLADLKARQNIGDQFTAGGRGCWTPPNDNWQPKDLGAMVEMNKLNQTQGPISADQFTDSIEAAVGDMDGQAASGEYRAVSDWAANNRERLTPEARQVMDIYSKYAAVSQSRGESGIPEGDYKKMLAEMRDVGDAGAKKSLANLDSKTKGGTVSGQDMARAIQTGTADHDGQAAGAELKEFEKWATKNESRLSPEAKEVLDVYRKAAKTAQAEGRSGLTDKETAALNKEMRKVGAGDVSARKATEALDKEQGPISGEDLTKAIKDGISDTDGHSSTSELKEFEKWAAKNESRLTPEAKEVLKTYQQASKKAGPEGMTQKEADAMFKKMDGFKTFHDSSMRNALEGLDSKKGKISGSDLTAAIEKGAGDLDGQAAGTEFTDTMKWARQNYDRLTPEAKKVVDTYEKYATRSQAQGSTGIDQKDFKKMINEMKFISTPRPTTRPVFFAA</sequence>
<evidence type="ECO:0000256" key="1">
    <source>
        <dbReference type="SAM" id="Coils"/>
    </source>
</evidence>
<keyword evidence="3" id="KW-1185">Reference proteome</keyword>
<organism evidence="2 3">
    <name type="scientific">Corallococcus aberystwythensis</name>
    <dbReference type="NCBI Taxonomy" id="2316722"/>
    <lineage>
        <taxon>Bacteria</taxon>
        <taxon>Pseudomonadati</taxon>
        <taxon>Myxococcota</taxon>
        <taxon>Myxococcia</taxon>
        <taxon>Myxococcales</taxon>
        <taxon>Cystobacterineae</taxon>
        <taxon>Myxococcaceae</taxon>
        <taxon>Corallococcus</taxon>
    </lineage>
</organism>
<evidence type="ECO:0000313" key="2">
    <source>
        <dbReference type="EMBL" id="RKH60219.1"/>
    </source>
</evidence>
<feature type="coiled-coil region" evidence="1">
    <location>
        <begin position="36"/>
        <end position="63"/>
    </location>
</feature>
<dbReference type="RefSeq" id="WP_120558081.1">
    <property type="nucleotide sequence ID" value="NZ_RAWK01000173.1"/>
</dbReference>
<dbReference type="EMBL" id="RAWK01000173">
    <property type="protein sequence ID" value="RKH60219.1"/>
    <property type="molecule type" value="Genomic_DNA"/>
</dbReference>
<gene>
    <name evidence="2" type="ORF">D7W81_25960</name>
</gene>